<evidence type="ECO:0000256" key="1">
    <source>
        <dbReference type="ARBA" id="ARBA00022441"/>
    </source>
</evidence>
<dbReference type="Gene3D" id="2.120.10.80">
    <property type="entry name" value="Kelch-type beta propeller"/>
    <property type="match status" value="1"/>
</dbReference>
<name>A0AAN0JLS9_AMPQE</name>
<proteinExistence type="predicted"/>
<evidence type="ECO:0000256" key="2">
    <source>
        <dbReference type="ARBA" id="ARBA00022737"/>
    </source>
</evidence>
<evidence type="ECO:0000313" key="4">
    <source>
        <dbReference type="Proteomes" id="UP000007879"/>
    </source>
</evidence>
<dbReference type="KEGG" id="aqu:109586222"/>
<protein>
    <submittedName>
        <fullName evidence="3">Uncharacterized protein</fullName>
    </submittedName>
</protein>
<dbReference type="SUPFAM" id="SSF117281">
    <property type="entry name" value="Kelch motif"/>
    <property type="match status" value="1"/>
</dbReference>
<reference evidence="3" key="2">
    <citation type="submission" date="2024-06" db="UniProtKB">
        <authorList>
            <consortium name="EnsemblMetazoa"/>
        </authorList>
    </citation>
    <scope>IDENTIFICATION</scope>
</reference>
<dbReference type="InterPro" id="IPR015915">
    <property type="entry name" value="Kelch-typ_b-propeller"/>
</dbReference>
<sequence>MDRNLDVSGQYKLGWRAQHTTAVVGEVLYCWGGDQEGLDKSHDSPTKRECTSAIDVFNLLSGVWSSKPTRGTPPLGIKGVSCAVINNNIYYFGGWCGHGSCYLNSLNCLDTLILQWKELQPTSDNSVTKRGYGGMIPMGSEGEPQQLLVIGGLAPKLATTLYRQFEYIEIPGVDGHVRTNEQNIYNLSSGQWIVPFVSGQCFPPTSLFIVERISHNKGIMYGGLVTDGGRDISTNNSCT</sequence>
<dbReference type="EnsemblMetazoa" id="XM_020002393.1">
    <property type="protein sequence ID" value="XP_019857952.1"/>
    <property type="gene ID" value="LOC109586222"/>
</dbReference>
<dbReference type="RefSeq" id="XP_019857952.1">
    <property type="nucleotide sequence ID" value="XM_020002393.1"/>
</dbReference>
<dbReference type="Pfam" id="PF24681">
    <property type="entry name" value="Kelch_KLHDC2_KLHL20_DRC7"/>
    <property type="match status" value="1"/>
</dbReference>
<reference evidence="4" key="1">
    <citation type="journal article" date="2010" name="Nature">
        <title>The Amphimedon queenslandica genome and the evolution of animal complexity.</title>
        <authorList>
            <person name="Srivastava M."/>
            <person name="Simakov O."/>
            <person name="Chapman J."/>
            <person name="Fahey B."/>
            <person name="Gauthier M.E."/>
            <person name="Mitros T."/>
            <person name="Richards G.S."/>
            <person name="Conaco C."/>
            <person name="Dacre M."/>
            <person name="Hellsten U."/>
            <person name="Larroux C."/>
            <person name="Putnam N.H."/>
            <person name="Stanke M."/>
            <person name="Adamska M."/>
            <person name="Darling A."/>
            <person name="Degnan S.M."/>
            <person name="Oakley T.H."/>
            <person name="Plachetzki D.C."/>
            <person name="Zhai Y."/>
            <person name="Adamski M."/>
            <person name="Calcino A."/>
            <person name="Cummins S.F."/>
            <person name="Goodstein D.M."/>
            <person name="Harris C."/>
            <person name="Jackson D.J."/>
            <person name="Leys S.P."/>
            <person name="Shu S."/>
            <person name="Woodcroft B.J."/>
            <person name="Vervoort M."/>
            <person name="Kosik K.S."/>
            <person name="Manning G."/>
            <person name="Degnan B.M."/>
            <person name="Rokhsar D.S."/>
        </authorList>
    </citation>
    <scope>NUCLEOTIDE SEQUENCE [LARGE SCALE GENOMIC DNA]</scope>
</reference>
<accession>A0AAN0JLS9</accession>
<dbReference type="PANTHER" id="PTHR46228:SF2">
    <property type="entry name" value="KELCH REPEAT PROTEIN (AFU_ORTHOLOGUE AFUA_4G14350)"/>
    <property type="match status" value="1"/>
</dbReference>
<dbReference type="Proteomes" id="UP000007879">
    <property type="component" value="Unassembled WGS sequence"/>
</dbReference>
<dbReference type="AlphaFoldDB" id="A0AAN0JLS9"/>
<dbReference type="PANTHER" id="PTHR46228">
    <property type="entry name" value="KELCH DOMAIN-CONTAINING PROTEIN"/>
    <property type="match status" value="1"/>
</dbReference>
<keyword evidence="1" id="KW-0880">Kelch repeat</keyword>
<dbReference type="GeneID" id="109586222"/>
<organism evidence="3 4">
    <name type="scientific">Amphimedon queenslandica</name>
    <name type="common">Sponge</name>
    <dbReference type="NCBI Taxonomy" id="400682"/>
    <lineage>
        <taxon>Eukaryota</taxon>
        <taxon>Metazoa</taxon>
        <taxon>Porifera</taxon>
        <taxon>Demospongiae</taxon>
        <taxon>Heteroscleromorpha</taxon>
        <taxon>Haplosclerida</taxon>
        <taxon>Niphatidae</taxon>
        <taxon>Amphimedon</taxon>
    </lineage>
</organism>
<evidence type="ECO:0000313" key="3">
    <source>
        <dbReference type="EnsemblMetazoa" id="XP_019857952.1"/>
    </source>
</evidence>
<keyword evidence="4" id="KW-1185">Reference proteome</keyword>
<keyword evidence="2" id="KW-0677">Repeat</keyword>